<evidence type="ECO:0000313" key="1">
    <source>
        <dbReference type="EMBL" id="OCF24312.1"/>
    </source>
</evidence>
<evidence type="ECO:0008006" key="2">
    <source>
        <dbReference type="Google" id="ProtNLM"/>
    </source>
</evidence>
<dbReference type="VEuPathDB" id="FungiDB:I302_05771"/>
<reference evidence="1" key="2">
    <citation type="submission" date="2014-01" db="EMBL/GenBank/DDBJ databases">
        <title>Evolution of pathogenesis and genome organization in the Tremellales.</title>
        <authorList>
            <person name="Cuomo C."/>
            <person name="Litvintseva A."/>
            <person name="Heitman J."/>
            <person name="Chen Y."/>
            <person name="Sun S."/>
            <person name="Springer D."/>
            <person name="Dromer F."/>
            <person name="Young S."/>
            <person name="Zeng Q."/>
            <person name="Chapman S."/>
            <person name="Gujja S."/>
            <person name="Saif S."/>
            <person name="Birren B."/>
        </authorList>
    </citation>
    <scope>NUCLEOTIDE SEQUENCE</scope>
    <source>
        <strain evidence="1">CBS 10118</strain>
    </source>
</reference>
<name>A0A1B9FZW7_9TREE</name>
<accession>A0A1B9FZW7</accession>
<dbReference type="AlphaFoldDB" id="A0A1B9FZW7"/>
<reference evidence="1" key="1">
    <citation type="submission" date="2013-07" db="EMBL/GenBank/DDBJ databases">
        <title>The Genome Sequence of Cryptococcus bestiolae CBS10118.</title>
        <authorList>
            <consortium name="The Broad Institute Genome Sequencing Platform"/>
            <person name="Cuomo C."/>
            <person name="Litvintseva A."/>
            <person name="Chen Y."/>
            <person name="Heitman J."/>
            <person name="Sun S."/>
            <person name="Springer D."/>
            <person name="Dromer F."/>
            <person name="Young S.K."/>
            <person name="Zeng Q."/>
            <person name="Gargeya S."/>
            <person name="Fitzgerald M."/>
            <person name="Abouelleil A."/>
            <person name="Alvarado L."/>
            <person name="Berlin A.M."/>
            <person name="Chapman S.B."/>
            <person name="Dewar J."/>
            <person name="Goldberg J."/>
            <person name="Griggs A."/>
            <person name="Gujja S."/>
            <person name="Hansen M."/>
            <person name="Howarth C."/>
            <person name="Imamovic A."/>
            <person name="Larimer J."/>
            <person name="McCowan C."/>
            <person name="Murphy C."/>
            <person name="Pearson M."/>
            <person name="Priest M."/>
            <person name="Roberts A."/>
            <person name="Saif S."/>
            <person name="Shea T."/>
            <person name="Sykes S."/>
            <person name="Wortman J."/>
            <person name="Nusbaum C."/>
            <person name="Birren B."/>
        </authorList>
    </citation>
    <scope>NUCLEOTIDE SEQUENCE [LARGE SCALE GENOMIC DNA]</scope>
    <source>
        <strain evidence="1">CBS 10118</strain>
    </source>
</reference>
<gene>
    <name evidence="1" type="ORF">I302_05771</name>
</gene>
<proteinExistence type="predicted"/>
<organism evidence="1">
    <name type="scientific">Kwoniella bestiolae CBS 10118</name>
    <dbReference type="NCBI Taxonomy" id="1296100"/>
    <lineage>
        <taxon>Eukaryota</taxon>
        <taxon>Fungi</taxon>
        <taxon>Dikarya</taxon>
        <taxon>Basidiomycota</taxon>
        <taxon>Agaricomycotina</taxon>
        <taxon>Tremellomycetes</taxon>
        <taxon>Tremellales</taxon>
        <taxon>Cryptococcaceae</taxon>
        <taxon>Kwoniella</taxon>
    </lineage>
</organism>
<dbReference type="EMBL" id="KI894022">
    <property type="protein sequence ID" value="OCF24312.1"/>
    <property type="molecule type" value="Genomic_DNA"/>
</dbReference>
<protein>
    <recommendedName>
        <fullName evidence="2">GAG-pre-integrase domain-containing protein</fullName>
    </recommendedName>
</protein>
<sequence length="85" mass="9030">MVCHLGVRDIMRLARTGRLGKDVLVNTSPEDVLSFSCESCVKGKTGRLPSSPAPENTCATAPLGLLHVGLWSLLLLLQEVVIGTS</sequence>